<sequence>MIKKFPIFIKGSGHEFICMRAKDVFTISFQFNIFKKMSLPMRITFEGEDYTYMILTKMINKETNEIRISLNGEELTLSRNARGEWDAVERTVSDRHGLLMSIARNVALRYRL</sequence>
<dbReference type="AlphaFoldDB" id="A0A7G9QHV6"/>
<gene>
    <name evidence="1" type="ORF">H9L23_02150</name>
</gene>
<dbReference type="EMBL" id="CP060723">
    <property type="protein sequence ID" value="QNN42931.1"/>
    <property type="molecule type" value="Genomic_DNA"/>
</dbReference>
<proteinExistence type="predicted"/>
<name>A0A7G9QHV6_9SPHI</name>
<protein>
    <submittedName>
        <fullName evidence="1">Uncharacterized protein</fullName>
    </submittedName>
</protein>
<organism evidence="1 2">
    <name type="scientific">Pedobacter roseus</name>
    <dbReference type="NCBI Taxonomy" id="336820"/>
    <lineage>
        <taxon>Bacteria</taxon>
        <taxon>Pseudomonadati</taxon>
        <taxon>Bacteroidota</taxon>
        <taxon>Sphingobacteriia</taxon>
        <taxon>Sphingobacteriales</taxon>
        <taxon>Sphingobacteriaceae</taxon>
        <taxon>Pedobacter</taxon>
    </lineage>
</organism>
<evidence type="ECO:0000313" key="2">
    <source>
        <dbReference type="Proteomes" id="UP000515806"/>
    </source>
</evidence>
<accession>A0A7G9QHV6</accession>
<reference evidence="1 2" key="1">
    <citation type="submission" date="2020-08" db="EMBL/GenBank/DDBJ databases">
        <title>Genome sequence of Pedobacter roseus KACC 11594T.</title>
        <authorList>
            <person name="Hyun D.-W."/>
            <person name="Bae J.-W."/>
        </authorList>
    </citation>
    <scope>NUCLEOTIDE SEQUENCE [LARGE SCALE GENOMIC DNA]</scope>
    <source>
        <strain evidence="1 2">KACC 11594</strain>
    </source>
</reference>
<dbReference type="Proteomes" id="UP000515806">
    <property type="component" value="Chromosome"/>
</dbReference>
<dbReference type="KEGG" id="proe:H9L23_02150"/>
<dbReference type="RefSeq" id="WP_187593451.1">
    <property type="nucleotide sequence ID" value="NZ_CP060723.1"/>
</dbReference>
<evidence type="ECO:0000313" key="1">
    <source>
        <dbReference type="EMBL" id="QNN42931.1"/>
    </source>
</evidence>
<keyword evidence="2" id="KW-1185">Reference proteome</keyword>